<organism evidence="1 2">
    <name type="scientific">Enterobacter cancerogenus</name>
    <dbReference type="NCBI Taxonomy" id="69218"/>
    <lineage>
        <taxon>Bacteria</taxon>
        <taxon>Pseudomonadati</taxon>
        <taxon>Pseudomonadota</taxon>
        <taxon>Gammaproteobacteria</taxon>
        <taxon>Enterobacterales</taxon>
        <taxon>Enterobacteriaceae</taxon>
        <taxon>Enterobacter</taxon>
        <taxon>Enterobacter cloacae complex</taxon>
    </lineage>
</organism>
<evidence type="ECO:0000313" key="2">
    <source>
        <dbReference type="Proteomes" id="UP000351155"/>
    </source>
</evidence>
<protein>
    <submittedName>
        <fullName evidence="1">Uncharacterized protein</fullName>
    </submittedName>
</protein>
<dbReference type="EMBL" id="CAADIW010000005">
    <property type="protein sequence ID" value="VFS15029.1"/>
    <property type="molecule type" value="Genomic_DNA"/>
</dbReference>
<dbReference type="SUPFAM" id="SSF53335">
    <property type="entry name" value="S-adenosyl-L-methionine-dependent methyltransferases"/>
    <property type="match status" value="1"/>
</dbReference>
<dbReference type="InterPro" id="IPR029063">
    <property type="entry name" value="SAM-dependent_MTases_sf"/>
</dbReference>
<sequence length="152" mass="17929">MMFRQNQKKLFKKTHKLTNVPILDDINKKFKMIMCNHVINSMENIAELYFLFKTLHSLLLSKGIVLITINHPLFIYESHKYYSCSSTHLNYNDGVQLFTTVYDNNKGCIVFGDVYWSYDTILDVIERVGFITLKKKLLKYMAGITHLIFNLY</sequence>
<proteinExistence type="predicted"/>
<dbReference type="Gene3D" id="3.40.50.150">
    <property type="entry name" value="Vaccinia Virus protein VP39"/>
    <property type="match status" value="1"/>
</dbReference>
<gene>
    <name evidence="1" type="ORF">NCTC12126_01103</name>
</gene>
<name>A0A484WVT8_9ENTR</name>
<dbReference type="Proteomes" id="UP000351155">
    <property type="component" value="Unassembled WGS sequence"/>
</dbReference>
<accession>A0A484WVT8</accession>
<evidence type="ECO:0000313" key="1">
    <source>
        <dbReference type="EMBL" id="VFS15029.1"/>
    </source>
</evidence>
<reference evidence="1 2" key="1">
    <citation type="submission" date="2019-03" db="EMBL/GenBank/DDBJ databases">
        <authorList>
            <consortium name="Pathogen Informatics"/>
        </authorList>
    </citation>
    <scope>NUCLEOTIDE SEQUENCE [LARGE SCALE GENOMIC DNA]</scope>
    <source>
        <strain evidence="1 2">NCTC12126</strain>
    </source>
</reference>
<dbReference type="AlphaFoldDB" id="A0A484WVT8"/>